<dbReference type="InterPro" id="IPR036497">
    <property type="entry name" value="GLTP_sf"/>
</dbReference>
<protein>
    <recommendedName>
        <fullName evidence="3">CRIB domain-containing protein</fullName>
    </recommendedName>
</protein>
<dbReference type="InterPro" id="IPR014830">
    <property type="entry name" value="Glycolipid_transfer_prot_dom"/>
</dbReference>
<dbReference type="GO" id="GO:1902388">
    <property type="term" value="F:ceramide 1-phosphate transfer activity"/>
    <property type="evidence" value="ECO:0007669"/>
    <property type="project" value="TreeGrafter"/>
</dbReference>
<gene>
    <name evidence="4" type="ORF">NC653_021573</name>
</gene>
<dbReference type="GO" id="GO:0005829">
    <property type="term" value="C:cytosol"/>
    <property type="evidence" value="ECO:0007669"/>
    <property type="project" value="TreeGrafter"/>
</dbReference>
<feature type="compositionally biased region" description="Polar residues" evidence="2">
    <location>
        <begin position="574"/>
        <end position="583"/>
    </location>
</feature>
<feature type="compositionally biased region" description="Low complexity" evidence="2">
    <location>
        <begin position="545"/>
        <end position="555"/>
    </location>
</feature>
<dbReference type="InterPro" id="IPR000095">
    <property type="entry name" value="CRIB_dom"/>
</dbReference>
<dbReference type="GO" id="GO:1902387">
    <property type="term" value="F:ceramide 1-phosphate binding"/>
    <property type="evidence" value="ECO:0007669"/>
    <property type="project" value="TreeGrafter"/>
</dbReference>
<name>A0AAD6QE27_9ROSI</name>
<evidence type="ECO:0000313" key="4">
    <source>
        <dbReference type="EMBL" id="KAJ6988689.1"/>
    </source>
</evidence>
<dbReference type="Pfam" id="PF08718">
    <property type="entry name" value="GLTP"/>
    <property type="match status" value="2"/>
</dbReference>
<evidence type="ECO:0000259" key="3">
    <source>
        <dbReference type="PROSITE" id="PS50108"/>
    </source>
</evidence>
<comment type="caution">
    <text evidence="4">The sequence shown here is derived from an EMBL/GenBank/DDBJ whole genome shotgun (WGS) entry which is preliminary data.</text>
</comment>
<dbReference type="SUPFAM" id="SSF110004">
    <property type="entry name" value="Glycolipid transfer protein, GLTP"/>
    <property type="match status" value="2"/>
</dbReference>
<evidence type="ECO:0000256" key="2">
    <source>
        <dbReference type="SAM" id="MobiDB-lite"/>
    </source>
</evidence>
<feature type="region of interest" description="Disordered" evidence="2">
    <location>
        <begin position="516"/>
        <end position="681"/>
    </location>
</feature>
<dbReference type="PANTHER" id="PTHR10219:SF25">
    <property type="entry name" value="PLECKSTRIN HOMOLOGY DOMAIN-CONTAINING FAMILY A MEMBER 8"/>
    <property type="match status" value="1"/>
</dbReference>
<evidence type="ECO:0000256" key="1">
    <source>
        <dbReference type="ARBA" id="ARBA00022448"/>
    </source>
</evidence>
<organism evidence="4 5">
    <name type="scientific">Populus alba x Populus x berolinensis</name>
    <dbReference type="NCBI Taxonomy" id="444605"/>
    <lineage>
        <taxon>Eukaryota</taxon>
        <taxon>Viridiplantae</taxon>
        <taxon>Streptophyta</taxon>
        <taxon>Embryophyta</taxon>
        <taxon>Tracheophyta</taxon>
        <taxon>Spermatophyta</taxon>
        <taxon>Magnoliopsida</taxon>
        <taxon>eudicotyledons</taxon>
        <taxon>Gunneridae</taxon>
        <taxon>Pentapetalae</taxon>
        <taxon>rosids</taxon>
        <taxon>fabids</taxon>
        <taxon>Malpighiales</taxon>
        <taxon>Salicaceae</taxon>
        <taxon>Saliceae</taxon>
        <taxon>Populus</taxon>
    </lineage>
</organism>
<evidence type="ECO:0000313" key="5">
    <source>
        <dbReference type="Proteomes" id="UP001164929"/>
    </source>
</evidence>
<dbReference type="PANTHER" id="PTHR10219">
    <property type="entry name" value="GLYCOLIPID TRANSFER PROTEIN-RELATED"/>
    <property type="match status" value="1"/>
</dbReference>
<keyword evidence="1" id="KW-0813">Transport</keyword>
<dbReference type="Gene3D" id="1.10.3520.10">
    <property type="entry name" value="Glycolipid transfer protein"/>
    <property type="match status" value="2"/>
</dbReference>
<sequence length="699" mass="78833">MGADGLGTVFTPSLEGMKHVKSDHGEMLTKPFLDVCKLILPVIVLLMTDKFGAAMTLVKSDIGTRLENKYLSDPSKYNHLYTMIQEEVDAKTAKRSSSCTNCLLWLTSVRNFEDVDHCKVWCKRVIEDKDILRLYLSYFIQTMSHQIFEYVPLEQPQAMDFLVELFLNLIAHPDWTMSQACTDSYGKTLKKFHGWVASSYSTVVMKLVPDRKKFMEVISGPGNVSADMEQFCTTFPPFLEENHKFLRSVWFGSRYYAPRKAELPTFKYREEQQKKPNARAIFPNRFSRAFMKRQTTKFGDFPVHSIPPLFLIGDKATNQELTSIRVEGRHLVHGTKLCVPGQRLFDVQSLTLQDHGIVLTSSFSFSKKHQFNKRINSAGAAKLIAWCGQNDNQSERSFERSKIHFTNIWYVYFFTHKEYIISEQKILKLNVALILTKYSNNKLGGYKQQQYCTTPVVIKLFSDFADEKEQEMQIGFPTDVKHVAHIGCDGPSATNAPSWMNEFNSPPELLCVTSNSKEEVKSLPTDPPAEDTIQTEKPRQRSRRSSGSASSLLNSPDRRSSDSSRNSRHQSSSGTGSPLNSPRGTDAPKSYRRRRSSNKSMDSPKGESSGTNRISRRQKNSSLGDESPTHDQPSIPKHSRGRKSKGSAGSGSSKSKEKKSSKEAVPFSDPGSGGCESINGRKNIASQLSSVLEAYEEER</sequence>
<dbReference type="EMBL" id="JAQIZT010000008">
    <property type="protein sequence ID" value="KAJ6988689.1"/>
    <property type="molecule type" value="Genomic_DNA"/>
</dbReference>
<reference evidence="4" key="1">
    <citation type="journal article" date="2023" name="Mol. Ecol. Resour.">
        <title>Chromosome-level genome assembly of a triploid poplar Populus alba 'Berolinensis'.</title>
        <authorList>
            <person name="Chen S."/>
            <person name="Yu Y."/>
            <person name="Wang X."/>
            <person name="Wang S."/>
            <person name="Zhang T."/>
            <person name="Zhou Y."/>
            <person name="He R."/>
            <person name="Meng N."/>
            <person name="Wang Y."/>
            <person name="Liu W."/>
            <person name="Liu Z."/>
            <person name="Liu J."/>
            <person name="Guo Q."/>
            <person name="Huang H."/>
            <person name="Sederoff R.R."/>
            <person name="Wang G."/>
            <person name="Qu G."/>
            <person name="Chen S."/>
        </authorList>
    </citation>
    <scope>NUCLEOTIDE SEQUENCE</scope>
    <source>
        <strain evidence="4">SC-2020</strain>
    </source>
</reference>
<accession>A0AAD6QE27</accession>
<dbReference type="AlphaFoldDB" id="A0AAD6QE27"/>
<proteinExistence type="predicted"/>
<dbReference type="Proteomes" id="UP001164929">
    <property type="component" value="Chromosome 8"/>
</dbReference>
<dbReference type="GO" id="GO:0016020">
    <property type="term" value="C:membrane"/>
    <property type="evidence" value="ECO:0007669"/>
    <property type="project" value="TreeGrafter"/>
</dbReference>
<dbReference type="PROSITE" id="PS50108">
    <property type="entry name" value="CRIB"/>
    <property type="match status" value="1"/>
</dbReference>
<keyword evidence="5" id="KW-1185">Reference proteome</keyword>
<feature type="domain" description="CRIB" evidence="3">
    <location>
        <begin position="474"/>
        <end position="487"/>
    </location>
</feature>
<dbReference type="CDD" id="cd00132">
    <property type="entry name" value="CRIB"/>
    <property type="match status" value="1"/>
</dbReference>